<comment type="caution">
    <text evidence="2">The sequence shown here is derived from an EMBL/GenBank/DDBJ whole genome shotgun (WGS) entry which is preliminary data.</text>
</comment>
<evidence type="ECO:0000313" key="3">
    <source>
        <dbReference type="Proteomes" id="UP000717996"/>
    </source>
</evidence>
<accession>A0A9P6XP83</accession>
<dbReference type="OrthoDB" id="10299037at2759"/>
<dbReference type="EMBL" id="JAANIT010007903">
    <property type="protein sequence ID" value="KAG1529534.1"/>
    <property type="molecule type" value="Genomic_DNA"/>
</dbReference>
<dbReference type="Proteomes" id="UP000717996">
    <property type="component" value="Unassembled WGS sequence"/>
</dbReference>
<feature type="compositionally biased region" description="Polar residues" evidence="1">
    <location>
        <begin position="64"/>
        <end position="84"/>
    </location>
</feature>
<feature type="compositionally biased region" description="Low complexity" evidence="1">
    <location>
        <begin position="54"/>
        <end position="63"/>
    </location>
</feature>
<evidence type="ECO:0000313" key="2">
    <source>
        <dbReference type="EMBL" id="KAG1529534.1"/>
    </source>
</evidence>
<feature type="compositionally biased region" description="Low complexity" evidence="1">
    <location>
        <begin position="131"/>
        <end position="145"/>
    </location>
</feature>
<dbReference type="AlphaFoldDB" id="A0A9P6XP83"/>
<protein>
    <submittedName>
        <fullName evidence="2">Uncharacterized protein</fullName>
    </submittedName>
</protein>
<gene>
    <name evidence="2" type="ORF">G6F51_014118</name>
</gene>
<sequence length="145" mass="15076">MVNDSSSSGRKKSSAFVSGSAVRAAPYPKASRKYCSFHKTTTHSNDECRAMKKSSSLSPSSGSTQVDVSSGSAASQWNPRNQPSGLGRPCRSCGADNWRPGHRCKGKGRSTGSSADDSDLAGPSHLFRGMSRSPASSLSSVASSD</sequence>
<feature type="region of interest" description="Disordered" evidence="1">
    <location>
        <begin position="41"/>
        <end position="145"/>
    </location>
</feature>
<reference evidence="2" key="1">
    <citation type="journal article" date="2020" name="Microb. Genom.">
        <title>Genetic diversity of clinical and environmental Mucorales isolates obtained from an investigation of mucormycosis cases among solid organ transplant recipients.</title>
        <authorList>
            <person name="Nguyen M.H."/>
            <person name="Kaul D."/>
            <person name="Muto C."/>
            <person name="Cheng S.J."/>
            <person name="Richter R.A."/>
            <person name="Bruno V.M."/>
            <person name="Liu G."/>
            <person name="Beyhan S."/>
            <person name="Sundermann A.J."/>
            <person name="Mounaud S."/>
            <person name="Pasculle A.W."/>
            <person name="Nierman W.C."/>
            <person name="Driscoll E."/>
            <person name="Cumbie R."/>
            <person name="Clancy C.J."/>
            <person name="Dupont C.L."/>
        </authorList>
    </citation>
    <scope>NUCLEOTIDE SEQUENCE</scope>
    <source>
        <strain evidence="2">GL16</strain>
    </source>
</reference>
<feature type="region of interest" description="Disordered" evidence="1">
    <location>
        <begin position="1"/>
        <end position="28"/>
    </location>
</feature>
<organism evidence="2 3">
    <name type="scientific">Rhizopus oryzae</name>
    <name type="common">Mucormycosis agent</name>
    <name type="synonym">Rhizopus arrhizus var. delemar</name>
    <dbReference type="NCBI Taxonomy" id="64495"/>
    <lineage>
        <taxon>Eukaryota</taxon>
        <taxon>Fungi</taxon>
        <taxon>Fungi incertae sedis</taxon>
        <taxon>Mucoromycota</taxon>
        <taxon>Mucoromycotina</taxon>
        <taxon>Mucoromycetes</taxon>
        <taxon>Mucorales</taxon>
        <taxon>Mucorineae</taxon>
        <taxon>Rhizopodaceae</taxon>
        <taxon>Rhizopus</taxon>
    </lineage>
</organism>
<proteinExistence type="predicted"/>
<evidence type="ECO:0000256" key="1">
    <source>
        <dbReference type="SAM" id="MobiDB-lite"/>
    </source>
</evidence>
<name>A0A9P6XP83_RHIOR</name>